<proteinExistence type="predicted"/>
<dbReference type="OrthoDB" id="64267at2759"/>
<dbReference type="Proteomes" id="UP000481153">
    <property type="component" value="Unassembled WGS sequence"/>
</dbReference>
<evidence type="ECO:0000313" key="2">
    <source>
        <dbReference type="Proteomes" id="UP000481153"/>
    </source>
</evidence>
<evidence type="ECO:0000313" key="1">
    <source>
        <dbReference type="EMBL" id="KAF0739844.1"/>
    </source>
</evidence>
<organism evidence="1 2">
    <name type="scientific">Aphanomyces euteiches</name>
    <dbReference type="NCBI Taxonomy" id="100861"/>
    <lineage>
        <taxon>Eukaryota</taxon>
        <taxon>Sar</taxon>
        <taxon>Stramenopiles</taxon>
        <taxon>Oomycota</taxon>
        <taxon>Saprolegniomycetes</taxon>
        <taxon>Saprolegniales</taxon>
        <taxon>Verrucalvaceae</taxon>
        <taxon>Aphanomyces</taxon>
    </lineage>
</organism>
<name>A0A6G0XHY9_9STRA</name>
<keyword evidence="2" id="KW-1185">Reference proteome</keyword>
<dbReference type="VEuPathDB" id="FungiDB:AeMF1_010299"/>
<dbReference type="EMBL" id="VJMJ01000060">
    <property type="protein sequence ID" value="KAF0739844.1"/>
    <property type="molecule type" value="Genomic_DNA"/>
</dbReference>
<protein>
    <submittedName>
        <fullName evidence="1">Uncharacterized protein</fullName>
    </submittedName>
</protein>
<gene>
    <name evidence="1" type="ORF">Ae201684_004618</name>
</gene>
<dbReference type="AlphaFoldDB" id="A0A6G0XHY9"/>
<sequence length="220" mass="25236">MTKGSDAQDLVQLLNKSLAKENGRLARLGATSSEREKLRLEMRFNMERDREKRLIEMLKQEQNAMAKGPGSRNIQDINHQRGIVNGKPSIKHKVEQSCRETSNQQTHMPACRLNRTPVQEAAFLSYMTQKLHKTPHQHKSTMKTLTTANVLAHTKSEQNLLVQKCTLLKQLHAIVSQQQRLLQDDQMTVRSSVSSFHSCEPKVHRPPLSYRYVPFNTLDT</sequence>
<reference evidence="1 2" key="1">
    <citation type="submission" date="2019-07" db="EMBL/GenBank/DDBJ databases">
        <title>Genomics analysis of Aphanomyces spp. identifies a new class of oomycete effector associated with host adaptation.</title>
        <authorList>
            <person name="Gaulin E."/>
        </authorList>
    </citation>
    <scope>NUCLEOTIDE SEQUENCE [LARGE SCALE GENOMIC DNA]</scope>
    <source>
        <strain evidence="1 2">ATCC 201684</strain>
    </source>
</reference>
<comment type="caution">
    <text evidence="1">The sequence shown here is derived from an EMBL/GenBank/DDBJ whole genome shotgun (WGS) entry which is preliminary data.</text>
</comment>
<accession>A0A6G0XHY9</accession>